<dbReference type="NCBIfam" id="TIGR01923">
    <property type="entry name" value="menE"/>
    <property type="match status" value="1"/>
</dbReference>
<keyword evidence="2 5" id="KW-0436">Ligase</keyword>
<evidence type="ECO:0000256" key="3">
    <source>
        <dbReference type="ARBA" id="ARBA00022741"/>
    </source>
</evidence>
<keyword evidence="1 5" id="KW-0474">Menaquinone biosynthesis</keyword>
<dbReference type="InterPro" id="IPR025110">
    <property type="entry name" value="AMP-bd_C"/>
</dbReference>
<comment type="caution">
    <text evidence="8">The sequence shown here is derived from an EMBL/GenBank/DDBJ whole genome shotgun (WGS) entry which is preliminary data.</text>
</comment>
<evidence type="ECO:0000259" key="7">
    <source>
        <dbReference type="Pfam" id="PF13193"/>
    </source>
</evidence>
<dbReference type="Pfam" id="PF00501">
    <property type="entry name" value="AMP-binding"/>
    <property type="match status" value="1"/>
</dbReference>
<name>A0A2G5NVD6_9STAP</name>
<dbReference type="SUPFAM" id="SSF56801">
    <property type="entry name" value="Acetyl-CoA synthetase-like"/>
    <property type="match status" value="1"/>
</dbReference>
<evidence type="ECO:0000259" key="6">
    <source>
        <dbReference type="Pfam" id="PF00501"/>
    </source>
</evidence>
<comment type="function">
    <text evidence="5">Converts 2-succinylbenzoate (OSB) to 2-succinylbenzoyl-CoA (OSB-CoA).</text>
</comment>
<dbReference type="Gene3D" id="3.40.50.12780">
    <property type="entry name" value="N-terminal domain of ligase-like"/>
    <property type="match status" value="1"/>
</dbReference>
<sequence length="467" mass="53009">MQWLKTTSNRYPDKTAIFYQDQHISYQLLYEQAQKVAYELDQLQHHRVALVAENTLMDCYFIHAAIIANIEIVMINKHLTEHEMRKQMASVDTELLFSNNTYTHISAIHKSEFVRKAINQHSTLTAKPNHPEDILSIMFTSGTTGVQKAVPQRFINHLASAGNCKQIFTYDHDSIWLDVLPLFHISGLSILLRAVIDGCTVVLHEKFDAKQIIDDIKDKEITHISLVPQTLERLLRQGLNQQYALQGILIGGAKLDDRLLIQAQSADLPIYTSFGMTETCSQMITASPKDIQKYPKSVGQINQNIQLFNAVNQVGEIGVRGDNVMHGYLYPESANQEAFIDGYFLTGDIGYIEDDYLYILDRRKDLIISGGENIYPSEIEQVILSHTSVHAACVIGIKDSEWGSVPVCLYEADGNMAATIQNALNNNIAKYKHPKQFIRVNNLKRTSNGKISRHQCKEWFVHEYLKS</sequence>
<dbReference type="EC" id="6.2.1.26" evidence="5"/>
<dbReference type="GO" id="GO:0031956">
    <property type="term" value="F:medium-chain fatty acid-CoA ligase activity"/>
    <property type="evidence" value="ECO:0007669"/>
    <property type="project" value="TreeGrafter"/>
</dbReference>
<evidence type="ECO:0000313" key="9">
    <source>
        <dbReference type="Proteomes" id="UP000229523"/>
    </source>
</evidence>
<comment type="catalytic activity">
    <reaction evidence="5">
        <text>2-succinylbenzoate + ATP + CoA = 2-succinylbenzoyl-CoA + AMP + diphosphate</text>
        <dbReference type="Rhea" id="RHEA:17009"/>
        <dbReference type="ChEBI" id="CHEBI:18325"/>
        <dbReference type="ChEBI" id="CHEBI:30616"/>
        <dbReference type="ChEBI" id="CHEBI:33019"/>
        <dbReference type="ChEBI" id="CHEBI:57287"/>
        <dbReference type="ChEBI" id="CHEBI:57364"/>
        <dbReference type="ChEBI" id="CHEBI:456215"/>
        <dbReference type="EC" id="6.2.1.26"/>
    </reaction>
</comment>
<dbReference type="InterPro" id="IPR010192">
    <property type="entry name" value="MenE"/>
</dbReference>
<dbReference type="Gene3D" id="3.30.300.30">
    <property type="match status" value="1"/>
</dbReference>
<keyword evidence="4 5" id="KW-0067">ATP-binding</keyword>
<proteinExistence type="inferred from homology"/>
<protein>
    <recommendedName>
        <fullName evidence="5">2-succinylbenzoate--CoA ligase</fullName>
        <ecNumber evidence="5">6.2.1.26</ecNumber>
    </recommendedName>
    <alternativeName>
        <fullName evidence="5">o-succinylbenzoyl-CoA synthetase</fullName>
        <shortName evidence="5">OSB-CoA synthetase</shortName>
    </alternativeName>
</protein>
<evidence type="ECO:0000256" key="1">
    <source>
        <dbReference type="ARBA" id="ARBA00022428"/>
    </source>
</evidence>
<keyword evidence="3 5" id="KW-0547">Nucleotide-binding</keyword>
<dbReference type="UniPathway" id="UPA01057">
    <property type="reaction ID" value="UER00166"/>
</dbReference>
<dbReference type="InterPro" id="IPR042099">
    <property type="entry name" value="ANL_N_sf"/>
</dbReference>
<dbReference type="UniPathway" id="UPA00079"/>
<comment type="similarity">
    <text evidence="5">Belongs to the ATP-dependent AMP-binding enzyme family. MenE subfamily.</text>
</comment>
<dbReference type="InterPro" id="IPR045851">
    <property type="entry name" value="AMP-bd_C_sf"/>
</dbReference>
<evidence type="ECO:0000256" key="4">
    <source>
        <dbReference type="ARBA" id="ARBA00022840"/>
    </source>
</evidence>
<dbReference type="RefSeq" id="WP_099576727.1">
    <property type="nucleotide sequence ID" value="NZ_MJBI02000008.1"/>
</dbReference>
<dbReference type="EMBL" id="MJBI02000008">
    <property type="protein sequence ID" value="RAI79410.1"/>
    <property type="molecule type" value="Genomic_DNA"/>
</dbReference>
<feature type="domain" description="AMP-dependent synthetase/ligase" evidence="6">
    <location>
        <begin position="6"/>
        <end position="329"/>
    </location>
</feature>
<reference evidence="8 9" key="1">
    <citation type="journal article" date="2018" name="Front. Microbiol.">
        <title>Description and Comparative Genomics of Macrococcus caseolyticus subsp. hominis subsp. nov., Macrococcus goetzii sp. nov., Macrococcus epidermidis sp. nov., and Macrococcus bohemicus sp. nov., Novel Macrococci From Human Clinical Material With Virulence Potential and Suspected Uptake of Foreign DNA by Natural Transformation.</title>
        <authorList>
            <person name="Maslanova I."/>
            <person name="Wertheimer Z."/>
            <person name="Sedlacek I."/>
            <person name="Svec P."/>
            <person name="Indrakova A."/>
            <person name="Kovarovic V."/>
            <person name="Schumann P."/>
            <person name="Sproer C."/>
            <person name="Kralova S."/>
            <person name="Sedo O."/>
            <person name="Kristofova L."/>
            <person name="Vrbovska V."/>
            <person name="Fuzik T."/>
            <person name="Petras P."/>
            <person name="Zdrahal Z."/>
            <person name="Ruzickova V."/>
            <person name="Doskar J."/>
            <person name="Pantucek R."/>
        </authorList>
    </citation>
    <scope>NUCLEOTIDE SEQUENCE [LARGE SCALE GENOMIC DNA]</scope>
    <source>
        <strain evidence="8 9">CCM 4927</strain>
    </source>
</reference>
<evidence type="ECO:0000256" key="5">
    <source>
        <dbReference type="HAMAP-Rule" id="MF_00731"/>
    </source>
</evidence>
<dbReference type="Proteomes" id="UP000229523">
    <property type="component" value="Unassembled WGS sequence"/>
</dbReference>
<dbReference type="GO" id="GO:0006631">
    <property type="term" value="P:fatty acid metabolic process"/>
    <property type="evidence" value="ECO:0007669"/>
    <property type="project" value="TreeGrafter"/>
</dbReference>
<evidence type="ECO:0000313" key="8">
    <source>
        <dbReference type="EMBL" id="RAI79410.1"/>
    </source>
</evidence>
<dbReference type="GO" id="GO:0009234">
    <property type="term" value="P:menaquinone biosynthetic process"/>
    <property type="evidence" value="ECO:0007669"/>
    <property type="project" value="UniProtKB-UniRule"/>
</dbReference>
<keyword evidence="9" id="KW-1185">Reference proteome</keyword>
<comment type="pathway">
    <text evidence="5">Quinol/quinone metabolism; 1,4-dihydroxy-2-naphthoate biosynthesis; 1,4-dihydroxy-2-naphthoate from chorismate: step 5/7.</text>
</comment>
<comment type="pathway">
    <text evidence="5">Quinol/quinone metabolism; menaquinone biosynthesis.</text>
</comment>
<dbReference type="GO" id="GO:0005524">
    <property type="term" value="F:ATP binding"/>
    <property type="evidence" value="ECO:0007669"/>
    <property type="project" value="UniProtKB-KW"/>
</dbReference>
<accession>A0A2G5NVD6</accession>
<dbReference type="AlphaFoldDB" id="A0A2G5NVD6"/>
<dbReference type="PANTHER" id="PTHR43201">
    <property type="entry name" value="ACYL-COA SYNTHETASE"/>
    <property type="match status" value="1"/>
</dbReference>
<dbReference type="GO" id="GO:0008756">
    <property type="term" value="F:o-succinylbenzoate-CoA ligase activity"/>
    <property type="evidence" value="ECO:0007669"/>
    <property type="project" value="UniProtKB-UniRule"/>
</dbReference>
<organism evidence="8 9">
    <name type="scientific">Macrococcoides goetzii</name>
    <dbReference type="NCBI Taxonomy" id="1891097"/>
    <lineage>
        <taxon>Bacteria</taxon>
        <taxon>Bacillati</taxon>
        <taxon>Bacillota</taxon>
        <taxon>Bacilli</taxon>
        <taxon>Bacillales</taxon>
        <taxon>Staphylococcaceae</taxon>
        <taxon>Macrococcoides</taxon>
    </lineage>
</organism>
<feature type="domain" description="AMP-binding enzyme C-terminal" evidence="7">
    <location>
        <begin position="378"/>
        <end position="450"/>
    </location>
</feature>
<evidence type="ECO:0000256" key="2">
    <source>
        <dbReference type="ARBA" id="ARBA00022598"/>
    </source>
</evidence>
<gene>
    <name evidence="5 8" type="primary">menE</name>
    <name evidence="8" type="ORF">BFS35_011770</name>
</gene>
<dbReference type="HAMAP" id="MF_00731">
    <property type="entry name" value="MenE"/>
    <property type="match status" value="1"/>
</dbReference>
<dbReference type="PANTHER" id="PTHR43201:SF5">
    <property type="entry name" value="MEDIUM-CHAIN ACYL-COA LIGASE ACSF2, MITOCHONDRIAL"/>
    <property type="match status" value="1"/>
</dbReference>
<dbReference type="Pfam" id="PF13193">
    <property type="entry name" value="AMP-binding_C"/>
    <property type="match status" value="1"/>
</dbReference>
<dbReference type="InterPro" id="IPR000873">
    <property type="entry name" value="AMP-dep_synth/lig_dom"/>
</dbReference>